<evidence type="ECO:0000313" key="1">
    <source>
        <dbReference type="EMBL" id="NOU77564.1"/>
    </source>
</evidence>
<organism evidence="1 2">
    <name type="scientific">Paenibacillus phytohabitans</name>
    <dbReference type="NCBI Taxonomy" id="2654978"/>
    <lineage>
        <taxon>Bacteria</taxon>
        <taxon>Bacillati</taxon>
        <taxon>Bacillota</taxon>
        <taxon>Bacilli</taxon>
        <taxon>Bacillales</taxon>
        <taxon>Paenibacillaceae</taxon>
        <taxon>Paenibacillus</taxon>
    </lineage>
</organism>
<protein>
    <recommendedName>
        <fullName evidence="3">Uracil-DNA glycosylase-like domain-containing protein</fullName>
    </recommendedName>
</protein>
<evidence type="ECO:0008006" key="3">
    <source>
        <dbReference type="Google" id="ProtNLM"/>
    </source>
</evidence>
<proteinExistence type="predicted"/>
<sequence>MLISSHLNKYKQTILELPEDKMLSKAELLASDLLMKRSGLLEMYYAPHNEYVNPAAKVVIIGITPGWTQMRIALQAAKAGLKAGLSDEAVCRLAKEAAGFAGTMRTHLIDMLDTLELHRYLGAGSCGDLFQDQHELLHTTSLLRFPVFVAGNNYNGTHPPLLTNPFLNQTALRSLQDELSLMNQPLIIPLGKNVEQVLQQLVADGVLDAGDCLWGFPHPSGANGHRHKQFASHQESMRNKIRALSGK</sequence>
<accession>A0ABX1YAK9</accession>
<dbReference type="SUPFAM" id="SSF52141">
    <property type="entry name" value="Uracil-DNA glycosylase-like"/>
    <property type="match status" value="1"/>
</dbReference>
<dbReference type="EMBL" id="WHOB01000015">
    <property type="protein sequence ID" value="NOU77564.1"/>
    <property type="molecule type" value="Genomic_DNA"/>
</dbReference>
<reference evidence="1 2" key="1">
    <citation type="submission" date="2019-10" db="EMBL/GenBank/DDBJ databases">
        <title>Description of Paenibacillus terricola sp. nov.</title>
        <authorList>
            <person name="Carlier A."/>
            <person name="Qi S."/>
        </authorList>
    </citation>
    <scope>NUCLEOTIDE SEQUENCE [LARGE SCALE GENOMIC DNA]</scope>
    <source>
        <strain evidence="1 2">LMG 31459</strain>
    </source>
</reference>
<comment type="caution">
    <text evidence="1">The sequence shown here is derived from an EMBL/GenBank/DDBJ whole genome shotgun (WGS) entry which is preliminary data.</text>
</comment>
<keyword evidence="2" id="KW-1185">Reference proteome</keyword>
<name>A0ABX1YAK9_9BACL</name>
<dbReference type="InterPro" id="IPR036895">
    <property type="entry name" value="Uracil-DNA_glycosylase-like_sf"/>
</dbReference>
<dbReference type="RefSeq" id="WP_171715852.1">
    <property type="nucleotide sequence ID" value="NZ_WHOB01000015.1"/>
</dbReference>
<dbReference type="Proteomes" id="UP000596857">
    <property type="component" value="Unassembled WGS sequence"/>
</dbReference>
<gene>
    <name evidence="1" type="ORF">GC101_01595</name>
</gene>
<evidence type="ECO:0000313" key="2">
    <source>
        <dbReference type="Proteomes" id="UP000596857"/>
    </source>
</evidence>